<gene>
    <name evidence="1" type="ORF">SAMN05216259_113159</name>
</gene>
<reference evidence="1 2" key="1">
    <citation type="submission" date="2016-10" db="EMBL/GenBank/DDBJ databases">
        <authorList>
            <person name="de Groot N.N."/>
        </authorList>
    </citation>
    <scope>NUCLEOTIDE SEQUENCE [LARGE SCALE GENOMIC DNA]</scope>
    <source>
        <strain evidence="1 2">CGMCC 4.2022</strain>
    </source>
</reference>
<dbReference type="Proteomes" id="UP000199341">
    <property type="component" value="Unassembled WGS sequence"/>
</dbReference>
<sequence length="193" mass="20179">MGFSGELVFGRSGQELLDAPVFGTLPQEVRDAAVAWRVRPGGWRTLAFGHGLWDDPDAVLAGLVEWTAAPACLATVFDSQVAVVKGLVPGGPDWQAYLNQDAAARLWVEEPDDVADGAAWTSTPEFAEAVVHARAEIDTAVPAAAEAALAWAKAAGLSPEPDPAPVEHVLRTTGAPAEALFTTLLDTLGFPQG</sequence>
<name>A0A1H0N005_9ACTN</name>
<evidence type="ECO:0000313" key="2">
    <source>
        <dbReference type="Proteomes" id="UP000199341"/>
    </source>
</evidence>
<proteinExistence type="predicted"/>
<organism evidence="1 2">
    <name type="scientific">Actinacidiphila guanduensis</name>
    <dbReference type="NCBI Taxonomy" id="310781"/>
    <lineage>
        <taxon>Bacteria</taxon>
        <taxon>Bacillati</taxon>
        <taxon>Actinomycetota</taxon>
        <taxon>Actinomycetes</taxon>
        <taxon>Kitasatosporales</taxon>
        <taxon>Streptomycetaceae</taxon>
        <taxon>Actinacidiphila</taxon>
    </lineage>
</organism>
<dbReference type="RefSeq" id="WP_093787126.1">
    <property type="nucleotide sequence ID" value="NZ_FNIE01000013.1"/>
</dbReference>
<dbReference type="EMBL" id="FNIE01000013">
    <property type="protein sequence ID" value="SDO85836.1"/>
    <property type="molecule type" value="Genomic_DNA"/>
</dbReference>
<dbReference type="OrthoDB" id="4164262at2"/>
<evidence type="ECO:0000313" key="1">
    <source>
        <dbReference type="EMBL" id="SDO85836.1"/>
    </source>
</evidence>
<keyword evidence="2" id="KW-1185">Reference proteome</keyword>
<dbReference type="AlphaFoldDB" id="A0A1H0N005"/>
<accession>A0A1H0N005</accession>
<protein>
    <submittedName>
        <fullName evidence="1">Uncharacterized protein</fullName>
    </submittedName>
</protein>
<dbReference type="STRING" id="310781.SAMN05216259_113159"/>